<keyword evidence="2" id="KW-0812">Transmembrane</keyword>
<dbReference type="AlphaFoldDB" id="A0A078HG35"/>
<name>A0A078HG35_BRANA</name>
<dbReference type="OMA" id="CTAVYSL"/>
<dbReference type="Proteomes" id="UP000028999">
    <property type="component" value="Unassembled WGS sequence"/>
</dbReference>
<dbReference type="PaxDb" id="3708-A0A078HG35"/>
<evidence type="ECO:0000313" key="4">
    <source>
        <dbReference type="Proteomes" id="UP000028999"/>
    </source>
</evidence>
<feature type="region of interest" description="Disordered" evidence="1">
    <location>
        <begin position="1"/>
        <end position="29"/>
    </location>
</feature>
<feature type="transmembrane region" description="Helical" evidence="2">
    <location>
        <begin position="290"/>
        <end position="309"/>
    </location>
</feature>
<dbReference type="Gramene" id="CDY35783">
    <property type="protein sequence ID" value="CDY35783"/>
    <property type="gene ID" value="GSBRNA2T00059243001"/>
</dbReference>
<organism evidence="3 4">
    <name type="scientific">Brassica napus</name>
    <name type="common">Rape</name>
    <dbReference type="NCBI Taxonomy" id="3708"/>
    <lineage>
        <taxon>Eukaryota</taxon>
        <taxon>Viridiplantae</taxon>
        <taxon>Streptophyta</taxon>
        <taxon>Embryophyta</taxon>
        <taxon>Tracheophyta</taxon>
        <taxon>Spermatophyta</taxon>
        <taxon>Magnoliopsida</taxon>
        <taxon>eudicotyledons</taxon>
        <taxon>Gunneridae</taxon>
        <taxon>Pentapetalae</taxon>
        <taxon>rosids</taxon>
        <taxon>malvids</taxon>
        <taxon>Brassicales</taxon>
        <taxon>Brassicaceae</taxon>
        <taxon>Brassiceae</taxon>
        <taxon>Brassica</taxon>
    </lineage>
</organism>
<evidence type="ECO:0000256" key="2">
    <source>
        <dbReference type="SAM" id="Phobius"/>
    </source>
</evidence>
<keyword evidence="2" id="KW-1133">Transmembrane helix</keyword>
<proteinExistence type="predicted"/>
<gene>
    <name evidence="3" type="primary">BnaC02g38110D</name>
    <name evidence="3" type="ORF">GSBRNA2T00059243001</name>
</gene>
<sequence length="312" mass="34013">MCEYDKYVANEGDSQQKTTPPSSSSLDAGRASGCRRQVLCTAVYSLPTPLQFIVVFISRALVPFASHVAVSSDPVTAVTSSNLLLVAAPSPVPLLVTAHPITASRSAGSTLLELTGSAHFLAPPGHFRPLLLSDLFEIHIVSSESFLGGSNCRHLRLRYQGSVRQLPPTLSTILFDSKPNLLMESEMKKVSAASPSRLLIFLLPGSREIHLVSRSNTDGCRAVLFRLTGSVTSIGFPPLFQPFSLGYFNVCSDYSKLFRAVVSRIQVKVIRRFLYFELVSPFNTSIPCCIVFLLLLFILPLSIPLVVVVETL</sequence>
<keyword evidence="2" id="KW-0472">Membrane</keyword>
<keyword evidence="4" id="KW-1185">Reference proteome</keyword>
<evidence type="ECO:0000256" key="1">
    <source>
        <dbReference type="SAM" id="MobiDB-lite"/>
    </source>
</evidence>
<protein>
    <submittedName>
        <fullName evidence="3">BnaC02g38110D protein</fullName>
    </submittedName>
</protein>
<reference evidence="3 4" key="1">
    <citation type="journal article" date="2014" name="Science">
        <title>Plant genetics. Early allopolyploid evolution in the post-Neolithic Brassica napus oilseed genome.</title>
        <authorList>
            <person name="Chalhoub B."/>
            <person name="Denoeud F."/>
            <person name="Liu S."/>
            <person name="Parkin I.A."/>
            <person name="Tang H."/>
            <person name="Wang X."/>
            <person name="Chiquet J."/>
            <person name="Belcram H."/>
            <person name="Tong C."/>
            <person name="Samans B."/>
            <person name="Correa M."/>
            <person name="Da Silva C."/>
            <person name="Just J."/>
            <person name="Falentin C."/>
            <person name="Koh C.S."/>
            <person name="Le Clainche I."/>
            <person name="Bernard M."/>
            <person name="Bento P."/>
            <person name="Noel B."/>
            <person name="Labadie K."/>
            <person name="Alberti A."/>
            <person name="Charles M."/>
            <person name="Arnaud D."/>
            <person name="Guo H."/>
            <person name="Daviaud C."/>
            <person name="Alamery S."/>
            <person name="Jabbari K."/>
            <person name="Zhao M."/>
            <person name="Edger P.P."/>
            <person name="Chelaifa H."/>
            <person name="Tack D."/>
            <person name="Lassalle G."/>
            <person name="Mestiri I."/>
            <person name="Schnel N."/>
            <person name="Le Paslier M.C."/>
            <person name="Fan G."/>
            <person name="Renault V."/>
            <person name="Bayer P.E."/>
            <person name="Golicz A.A."/>
            <person name="Manoli S."/>
            <person name="Lee T.H."/>
            <person name="Thi V.H."/>
            <person name="Chalabi S."/>
            <person name="Hu Q."/>
            <person name="Fan C."/>
            <person name="Tollenaere R."/>
            <person name="Lu Y."/>
            <person name="Battail C."/>
            <person name="Shen J."/>
            <person name="Sidebottom C.H."/>
            <person name="Wang X."/>
            <person name="Canaguier A."/>
            <person name="Chauveau A."/>
            <person name="Berard A."/>
            <person name="Deniot G."/>
            <person name="Guan M."/>
            <person name="Liu Z."/>
            <person name="Sun F."/>
            <person name="Lim Y.P."/>
            <person name="Lyons E."/>
            <person name="Town C.D."/>
            <person name="Bancroft I."/>
            <person name="Wang X."/>
            <person name="Meng J."/>
            <person name="Ma J."/>
            <person name="Pires J.C."/>
            <person name="King G.J."/>
            <person name="Brunel D."/>
            <person name="Delourme R."/>
            <person name="Renard M."/>
            <person name="Aury J.M."/>
            <person name="Adams K.L."/>
            <person name="Batley J."/>
            <person name="Snowdon R.J."/>
            <person name="Tost J."/>
            <person name="Edwards D."/>
            <person name="Zhou Y."/>
            <person name="Hua W."/>
            <person name="Sharpe A.G."/>
            <person name="Paterson A.H."/>
            <person name="Guan C."/>
            <person name="Wincker P."/>
        </authorList>
    </citation>
    <scope>NUCLEOTIDE SEQUENCE [LARGE SCALE GENOMIC DNA]</scope>
    <source>
        <strain evidence="4">cv. Darmor-bzh</strain>
    </source>
</reference>
<feature type="compositionally biased region" description="Low complexity" evidence="1">
    <location>
        <begin position="15"/>
        <end position="25"/>
    </location>
</feature>
<evidence type="ECO:0000313" key="3">
    <source>
        <dbReference type="EMBL" id="CDY35783.1"/>
    </source>
</evidence>
<accession>A0A078HG35</accession>
<dbReference type="EMBL" id="LK032360">
    <property type="protein sequence ID" value="CDY35783.1"/>
    <property type="molecule type" value="Genomic_DNA"/>
</dbReference>